<proteinExistence type="predicted"/>
<dbReference type="Proteomes" id="UP000006868">
    <property type="component" value="Plasmid pSC2"/>
</dbReference>
<accession>E3EKB1</accession>
<evidence type="ECO:0000313" key="2">
    <source>
        <dbReference type="Proteomes" id="UP000006868"/>
    </source>
</evidence>
<dbReference type="OrthoDB" id="2991248at2"/>
<dbReference type="HOGENOM" id="CLU_1233034_0_0_9"/>
<dbReference type="EMBL" id="CP002214">
    <property type="protein sequence ID" value="ADO59438.1"/>
    <property type="molecule type" value="Genomic_DNA"/>
</dbReference>
<keyword evidence="1" id="KW-0614">Plasmid</keyword>
<geneLocation type="plasmid" evidence="1 2">
    <name>pSC2</name>
</geneLocation>
<dbReference type="RefSeq" id="WP_013385852.1">
    <property type="nucleotide sequence ID" value="NC_014628.2"/>
</dbReference>
<dbReference type="KEGG" id="ppm:PPSC2_27870"/>
<organism evidence="1 2">
    <name type="scientific">Paenibacillus polymyxa (strain SC2)</name>
    <name type="common">Bacillus polymyxa</name>
    <dbReference type="NCBI Taxonomy" id="886882"/>
    <lineage>
        <taxon>Bacteria</taxon>
        <taxon>Bacillati</taxon>
        <taxon>Bacillota</taxon>
        <taxon>Bacilli</taxon>
        <taxon>Bacillales</taxon>
        <taxon>Paenibacillaceae</taxon>
        <taxon>Paenibacillus</taxon>
    </lineage>
</organism>
<sequence length="212" mass="24410">MSKNYERKSPEQIIRLDGKNVFLEVMNSAFEISKVLINFQEYDATKEKGNRIKQEISIYFDLDKFLVLSNDLLTGRLSSLAKKAKEEQEKGGYKYCKEIYMDQGGTSAARLEQKGKSRPDGKSEARMLKITPGEKIPWMISAELGPGEESETGLIMPKFVNNRPEKQIRVPVSNEDFKRLVLIVTKHIEAFLASKYVRNEFTYKKDEQPNQM</sequence>
<evidence type="ECO:0000313" key="1">
    <source>
        <dbReference type="EMBL" id="ADO59438.1"/>
    </source>
</evidence>
<dbReference type="AlphaFoldDB" id="E3EKB1"/>
<name>E3EKB1_PAEPS</name>
<dbReference type="eggNOG" id="ENOG502Z7T9">
    <property type="taxonomic scope" value="Bacteria"/>
</dbReference>
<protein>
    <submittedName>
        <fullName evidence="1">Uncharacterized protein</fullName>
    </submittedName>
</protein>
<reference evidence="1 2" key="1">
    <citation type="journal article" date="2011" name="J. Bacteriol.">
        <title>Complete genome sequence of Paenibacillus polymyxa SC2, a strain of plant growth-promoting Rhizobacterium with broad-spectrum antimicrobial activity.</title>
        <authorList>
            <person name="Ma M."/>
            <person name="Wang C."/>
            <person name="Ding Y."/>
            <person name="Li L."/>
            <person name="Shen D."/>
            <person name="Jiang X."/>
            <person name="Guan D."/>
            <person name="Cao F."/>
            <person name="Chen H."/>
            <person name="Feng R."/>
            <person name="Wang X."/>
            <person name="Ge Y."/>
            <person name="Yao L."/>
            <person name="Bing X."/>
            <person name="Yang X."/>
            <person name="Li J."/>
            <person name="Du B."/>
        </authorList>
    </citation>
    <scope>NUCLEOTIDE SEQUENCE [LARGE SCALE GENOMIC DNA]</scope>
    <source>
        <strain evidence="1 2">SC2</strain>
        <plasmid evidence="2">pSC2</plasmid>
    </source>
</reference>
<gene>
    <name evidence="1" type="ORF">PPSC2_27870</name>
</gene>
<dbReference type="PATRIC" id="fig|886882.15.peg.5906"/>